<evidence type="ECO:0000256" key="4">
    <source>
        <dbReference type="ARBA" id="ARBA00023242"/>
    </source>
</evidence>
<dbReference type="GO" id="GO:0005634">
    <property type="term" value="C:nucleus"/>
    <property type="evidence" value="ECO:0007669"/>
    <property type="project" value="UniProtKB-SubCell"/>
</dbReference>
<feature type="compositionally biased region" description="Acidic residues" evidence="5">
    <location>
        <begin position="857"/>
        <end position="867"/>
    </location>
</feature>
<proteinExistence type="inferred from homology"/>
<accession>A0A9P8S8C3</accession>
<feature type="region of interest" description="Disordered" evidence="5">
    <location>
        <begin position="399"/>
        <end position="424"/>
    </location>
</feature>
<comment type="caution">
    <text evidence="7">The sequence shown here is derived from an EMBL/GenBank/DDBJ whole genome shotgun (WGS) entry which is preliminary data.</text>
</comment>
<name>A0A9P8S8C3_9HYPO</name>
<dbReference type="SUPFAM" id="SSF48371">
    <property type="entry name" value="ARM repeat"/>
    <property type="match status" value="1"/>
</dbReference>
<dbReference type="EMBL" id="JACEFI010000005">
    <property type="protein sequence ID" value="KAH0598546.1"/>
    <property type="molecule type" value="Genomic_DNA"/>
</dbReference>
<protein>
    <recommendedName>
        <fullName evidence="3">Pre-rRNA-processing protein RIX1</fullName>
    </recommendedName>
</protein>
<comment type="subcellular location">
    <subcellularLocation>
        <location evidence="1">Nucleus</location>
    </subcellularLocation>
</comment>
<dbReference type="Gene3D" id="1.25.10.10">
    <property type="entry name" value="Leucine-rich Repeat Variant"/>
    <property type="match status" value="1"/>
</dbReference>
<organism evidence="7 8">
    <name type="scientific">Metarhizium humberi</name>
    <dbReference type="NCBI Taxonomy" id="2596975"/>
    <lineage>
        <taxon>Eukaryota</taxon>
        <taxon>Fungi</taxon>
        <taxon>Dikarya</taxon>
        <taxon>Ascomycota</taxon>
        <taxon>Pezizomycotina</taxon>
        <taxon>Sordariomycetes</taxon>
        <taxon>Hypocreomycetidae</taxon>
        <taxon>Hypocreales</taxon>
        <taxon>Clavicipitaceae</taxon>
        <taxon>Metarhizium</taxon>
    </lineage>
</organism>
<feature type="region of interest" description="Disordered" evidence="5">
    <location>
        <begin position="734"/>
        <end position="756"/>
    </location>
</feature>
<feature type="domain" description="Pre-rRNA-processing protein RIX1 N-terminal" evidence="6">
    <location>
        <begin position="128"/>
        <end position="336"/>
    </location>
</feature>
<comment type="similarity">
    <text evidence="2">Belongs to the RIX1/PELP1 family.</text>
</comment>
<dbReference type="PANTHER" id="PTHR34105">
    <property type="entry name" value="PROLINE-, GLUTAMIC ACID- AND LEUCINE-RICH PROTEIN 1"/>
    <property type="match status" value="1"/>
</dbReference>
<reference evidence="7 8" key="1">
    <citation type="submission" date="2020-07" db="EMBL/GenBank/DDBJ databases">
        <title>Metarhizium humberi genome.</title>
        <authorList>
            <person name="Lysoe E."/>
        </authorList>
    </citation>
    <scope>NUCLEOTIDE SEQUENCE [LARGE SCALE GENOMIC DNA]</scope>
    <source>
        <strain evidence="7 8">ESALQ1638</strain>
    </source>
</reference>
<evidence type="ECO:0000256" key="3">
    <source>
        <dbReference type="ARBA" id="ARBA00021502"/>
    </source>
</evidence>
<evidence type="ECO:0000256" key="5">
    <source>
        <dbReference type="SAM" id="MobiDB-lite"/>
    </source>
</evidence>
<feature type="compositionally biased region" description="Basic and acidic residues" evidence="5">
    <location>
        <begin position="802"/>
        <end position="825"/>
    </location>
</feature>
<sequence>MIPLFPQRRSLDKVKTASLGAVCRGPAADPVPVDPGHGNLTSLVASDLLVEAARWVCDLTLILRPGALNPPDSAARYMQIKNTTHIISSRFMPTDSTAARISTRESRHQAISHQNRRLSAMAPSPPADLQVLCRKLTSIPQAQLPHALPLLTRHIVRCKDTLAAPQEQKSKDDGSQSAQLVHKLRTSVTTLLKGRDREARFAAIGLVKAIIDVGGWEMLRVSEPWVAGLLSIVQKGDSFPTKDLAVATLARIYILVQPYQTLVREIATRTIPTFITACLQLIKPRSTGQDPSAPLSVVGTICDAFSALIPIYATTFRPFSSQIRSAVRGFLAPTLSDDLLIPLSLQRAARKVVISLHCVAAKSGGSEEWAKIVDSLLQELHATADQVLRAVDESWEGTSGYNRKRVNPDGESSGGSNSGDQLPPWSGLSSGAERLVGIFAYLSDCLRYPTKAPVVIPVGALLDAVSRVCLIARQSPKSQTWDQAVETNAAISREEKAELWAAIPDIHMSALALISVMLQRFRQGMIPLVPEVLDHLVRVFKSGISNPAVRMTGYRLLNNVLPLAGPTMSRATVSVLEPLIAACCRDLQEDAGFLKAIPKAATTSKNDSKKSGLANADLFLQPQASSVETSVHLDAAHKGAADDLLAAFLSSLPQHHLKPTLRGLLDKTAILTQNRDAMLSSVLNPYKDQRGRMYPSILPHLSQQYPQDQGVEILRSNLRTSSVPGSIDLVASVTEVEQEQQQDEEEEQMGGDGEPINEEARATESLQDMVKPAVPKVDLPIQSNPFEAKATASNGFNVATVTRHDSVTKRKHEDADTAPSKRQEVNKSAPANLSEPVPAAEDDDNSDSDVSVHLNMELDDDEEEEDE</sequence>
<gene>
    <name evidence="7" type="ORF">MHUMG1_03846</name>
</gene>
<dbReference type="AlphaFoldDB" id="A0A9P8S8C3"/>
<dbReference type="InterPro" id="IPR016024">
    <property type="entry name" value="ARM-type_fold"/>
</dbReference>
<keyword evidence="4" id="KW-0539">Nucleus</keyword>
<evidence type="ECO:0000259" key="6">
    <source>
        <dbReference type="Pfam" id="PF08167"/>
    </source>
</evidence>
<feature type="compositionally biased region" description="Acidic residues" evidence="5">
    <location>
        <begin position="736"/>
        <end position="749"/>
    </location>
</feature>
<dbReference type="Pfam" id="PF08167">
    <property type="entry name" value="RIX1"/>
    <property type="match status" value="1"/>
</dbReference>
<dbReference type="PANTHER" id="PTHR34105:SF1">
    <property type="entry name" value="PROLINE-, GLUTAMIC ACID- AND LEUCINE-RICH PROTEIN 1"/>
    <property type="match status" value="1"/>
</dbReference>
<evidence type="ECO:0000256" key="2">
    <source>
        <dbReference type="ARBA" id="ARBA00010511"/>
    </source>
</evidence>
<dbReference type="InterPro" id="IPR012583">
    <property type="entry name" value="RIX1_N"/>
</dbReference>
<evidence type="ECO:0000313" key="8">
    <source>
        <dbReference type="Proteomes" id="UP000764110"/>
    </source>
</evidence>
<dbReference type="InterPro" id="IPR011989">
    <property type="entry name" value="ARM-like"/>
</dbReference>
<evidence type="ECO:0000313" key="7">
    <source>
        <dbReference type="EMBL" id="KAH0598546.1"/>
    </source>
</evidence>
<dbReference type="GO" id="GO:0006364">
    <property type="term" value="P:rRNA processing"/>
    <property type="evidence" value="ECO:0007669"/>
    <property type="project" value="TreeGrafter"/>
</dbReference>
<keyword evidence="8" id="KW-1185">Reference proteome</keyword>
<evidence type="ECO:0000256" key="1">
    <source>
        <dbReference type="ARBA" id="ARBA00004123"/>
    </source>
</evidence>
<feature type="region of interest" description="Disordered" evidence="5">
    <location>
        <begin position="801"/>
        <end position="867"/>
    </location>
</feature>
<dbReference type="Proteomes" id="UP000764110">
    <property type="component" value="Unassembled WGS sequence"/>
</dbReference>